<evidence type="ECO:0000256" key="1">
    <source>
        <dbReference type="SAM" id="MobiDB-lite"/>
    </source>
</evidence>
<feature type="compositionally biased region" description="Basic residues" evidence="1">
    <location>
        <begin position="1"/>
        <end position="12"/>
    </location>
</feature>
<feature type="compositionally biased region" description="Low complexity" evidence="1">
    <location>
        <begin position="66"/>
        <end position="96"/>
    </location>
</feature>
<name>A0A0A9F5T7_ARUDO</name>
<proteinExistence type="predicted"/>
<dbReference type="AlphaFoldDB" id="A0A0A9F5T7"/>
<sequence>MIITARSRHHDTRIRFLGGSDRNTEERSRGTATNTRAGEGTSGDFRFGAGSRGAGGLRGAGGHSAGGRSLLSSDVGVDGSRSSSASSFVLSPADDAGAGDGEAEADGGGGKGAVLMGGSAGRASSVGDAIAPSRIADEPAHARGKLGSNSPRS</sequence>
<evidence type="ECO:0000313" key="2">
    <source>
        <dbReference type="EMBL" id="JAE08410.1"/>
    </source>
</evidence>
<organism evidence="2">
    <name type="scientific">Arundo donax</name>
    <name type="common">Giant reed</name>
    <name type="synonym">Donax arundinaceus</name>
    <dbReference type="NCBI Taxonomy" id="35708"/>
    <lineage>
        <taxon>Eukaryota</taxon>
        <taxon>Viridiplantae</taxon>
        <taxon>Streptophyta</taxon>
        <taxon>Embryophyta</taxon>
        <taxon>Tracheophyta</taxon>
        <taxon>Spermatophyta</taxon>
        <taxon>Magnoliopsida</taxon>
        <taxon>Liliopsida</taxon>
        <taxon>Poales</taxon>
        <taxon>Poaceae</taxon>
        <taxon>PACMAD clade</taxon>
        <taxon>Arundinoideae</taxon>
        <taxon>Arundineae</taxon>
        <taxon>Arundo</taxon>
    </lineage>
</organism>
<feature type="region of interest" description="Disordered" evidence="1">
    <location>
        <begin position="1"/>
        <end position="153"/>
    </location>
</feature>
<reference evidence="2" key="1">
    <citation type="submission" date="2014-09" db="EMBL/GenBank/DDBJ databases">
        <authorList>
            <person name="Magalhaes I.L.F."/>
            <person name="Oliveira U."/>
            <person name="Santos F.R."/>
            <person name="Vidigal T.H.D.A."/>
            <person name="Brescovit A.D."/>
            <person name="Santos A.J."/>
        </authorList>
    </citation>
    <scope>NUCLEOTIDE SEQUENCE</scope>
    <source>
        <tissue evidence="2">Shoot tissue taken approximately 20 cm above the soil surface</tissue>
    </source>
</reference>
<reference evidence="2" key="2">
    <citation type="journal article" date="2015" name="Data Brief">
        <title>Shoot transcriptome of the giant reed, Arundo donax.</title>
        <authorList>
            <person name="Barrero R.A."/>
            <person name="Guerrero F.D."/>
            <person name="Moolhuijzen P."/>
            <person name="Goolsby J.A."/>
            <person name="Tidwell J."/>
            <person name="Bellgard S.E."/>
            <person name="Bellgard M.I."/>
        </authorList>
    </citation>
    <scope>NUCLEOTIDE SEQUENCE</scope>
    <source>
        <tissue evidence="2">Shoot tissue taken approximately 20 cm above the soil surface</tissue>
    </source>
</reference>
<feature type="compositionally biased region" description="Gly residues" evidence="1">
    <location>
        <begin position="50"/>
        <end position="65"/>
    </location>
</feature>
<dbReference type="EMBL" id="GBRH01189486">
    <property type="protein sequence ID" value="JAE08410.1"/>
    <property type="molecule type" value="Transcribed_RNA"/>
</dbReference>
<protein>
    <submittedName>
        <fullName evidence="2">Uncharacterized protein</fullName>
    </submittedName>
</protein>
<accession>A0A0A9F5T7</accession>